<accession>A0A3M7QXK4</accession>
<feature type="domain" description="Vps52 C-terminal" evidence="2">
    <location>
        <begin position="1"/>
        <end position="118"/>
    </location>
</feature>
<reference evidence="3 4" key="1">
    <citation type="journal article" date="2018" name="Sci. Rep.">
        <title>Genomic signatures of local adaptation to the degree of environmental predictability in rotifers.</title>
        <authorList>
            <person name="Franch-Gras L."/>
            <person name="Hahn C."/>
            <person name="Garcia-Roger E.M."/>
            <person name="Carmona M.J."/>
            <person name="Serra M."/>
            <person name="Gomez A."/>
        </authorList>
    </citation>
    <scope>NUCLEOTIDE SEQUENCE [LARGE SCALE GENOMIC DNA]</scope>
    <source>
        <strain evidence="3">HYR1</strain>
    </source>
</reference>
<name>A0A3M7QXK4_BRAPC</name>
<dbReference type="GO" id="GO:0007041">
    <property type="term" value="P:lysosomal transport"/>
    <property type="evidence" value="ECO:0007669"/>
    <property type="project" value="TreeGrafter"/>
</dbReference>
<dbReference type="GO" id="GO:0005829">
    <property type="term" value="C:cytosol"/>
    <property type="evidence" value="ECO:0007669"/>
    <property type="project" value="GOC"/>
</dbReference>
<dbReference type="GO" id="GO:0032456">
    <property type="term" value="P:endocytic recycling"/>
    <property type="evidence" value="ECO:0007669"/>
    <property type="project" value="TreeGrafter"/>
</dbReference>
<sequence length="240" mass="28607">MQMHSNSVSIVDPHRLQNLDIRPHFIIRRYAEFLTSLMTINENFQNPKLTANLSQLQIEIQNFILKLASEFSQRKDQLTCLINNYDLMLTVISERIKEENREAQTLRDLLNNRTNDYVEEVLMPYFGNLIIFVKECEILIEKDNFSSLKSYENHVNPLIKNFSNEWKKYLELINQEIMRSFTNFKNGQAILQATLTQLIQYYHRFNKILSHNCFKHLSGRNEMLSIHHLMVEIKKHKPTF</sequence>
<proteinExistence type="predicted"/>
<comment type="caution">
    <text evidence="3">The sequence shown here is derived from an EMBL/GenBank/DDBJ whole genome shotgun (WGS) entry which is preliminary data.</text>
</comment>
<dbReference type="GO" id="GO:0000938">
    <property type="term" value="C:GARP complex"/>
    <property type="evidence" value="ECO:0007669"/>
    <property type="project" value="TreeGrafter"/>
</dbReference>
<evidence type="ECO:0000259" key="2">
    <source>
        <dbReference type="Pfam" id="PF20655"/>
    </source>
</evidence>
<dbReference type="InterPro" id="IPR048361">
    <property type="entry name" value="Vps52_C"/>
</dbReference>
<dbReference type="PANTHER" id="PTHR14190:SF7">
    <property type="entry name" value="VACUOLAR PROTEIN SORTING-ASSOCIATED PROTEIN 52 HOMOLOG"/>
    <property type="match status" value="1"/>
</dbReference>
<dbReference type="PANTHER" id="PTHR14190">
    <property type="entry name" value="SUPPRESSOR OF ACTIN MUTATIONS 2/VACUOLAR PROTEIN SORTING 52"/>
    <property type="match status" value="1"/>
</dbReference>
<dbReference type="AlphaFoldDB" id="A0A3M7QXK4"/>
<feature type="coiled-coil region" evidence="1">
    <location>
        <begin position="89"/>
        <end position="116"/>
    </location>
</feature>
<evidence type="ECO:0000313" key="4">
    <source>
        <dbReference type="Proteomes" id="UP000276133"/>
    </source>
</evidence>
<organism evidence="3 4">
    <name type="scientific">Brachionus plicatilis</name>
    <name type="common">Marine rotifer</name>
    <name type="synonym">Brachionus muelleri</name>
    <dbReference type="NCBI Taxonomy" id="10195"/>
    <lineage>
        <taxon>Eukaryota</taxon>
        <taxon>Metazoa</taxon>
        <taxon>Spiralia</taxon>
        <taxon>Gnathifera</taxon>
        <taxon>Rotifera</taxon>
        <taxon>Eurotatoria</taxon>
        <taxon>Monogononta</taxon>
        <taxon>Pseudotrocha</taxon>
        <taxon>Ploima</taxon>
        <taxon>Brachionidae</taxon>
        <taxon>Brachionus</taxon>
    </lineage>
</organism>
<dbReference type="STRING" id="10195.A0A3M7QXK4"/>
<keyword evidence="4" id="KW-1185">Reference proteome</keyword>
<keyword evidence="1" id="KW-0175">Coiled coil</keyword>
<dbReference type="GO" id="GO:0006896">
    <property type="term" value="P:Golgi to vacuole transport"/>
    <property type="evidence" value="ECO:0007669"/>
    <property type="project" value="TreeGrafter"/>
</dbReference>
<dbReference type="GO" id="GO:0042147">
    <property type="term" value="P:retrograde transport, endosome to Golgi"/>
    <property type="evidence" value="ECO:0007669"/>
    <property type="project" value="TreeGrafter"/>
</dbReference>
<dbReference type="Proteomes" id="UP000276133">
    <property type="component" value="Unassembled WGS sequence"/>
</dbReference>
<evidence type="ECO:0000256" key="1">
    <source>
        <dbReference type="SAM" id="Coils"/>
    </source>
</evidence>
<protein>
    <submittedName>
        <fullName evidence="3">Vacuolar sorting-associated 52-like protein</fullName>
    </submittedName>
</protein>
<dbReference type="EMBL" id="REGN01004815">
    <property type="protein sequence ID" value="RNA16066.1"/>
    <property type="molecule type" value="Genomic_DNA"/>
</dbReference>
<evidence type="ECO:0000313" key="3">
    <source>
        <dbReference type="EMBL" id="RNA16066.1"/>
    </source>
</evidence>
<dbReference type="OrthoDB" id="19482at2759"/>
<gene>
    <name evidence="3" type="ORF">BpHYR1_007176</name>
</gene>
<dbReference type="Pfam" id="PF20655">
    <property type="entry name" value="Vps52_C"/>
    <property type="match status" value="1"/>
</dbReference>
<dbReference type="GO" id="GO:0019905">
    <property type="term" value="F:syntaxin binding"/>
    <property type="evidence" value="ECO:0007669"/>
    <property type="project" value="TreeGrafter"/>
</dbReference>
<dbReference type="InterPro" id="IPR007258">
    <property type="entry name" value="Vps52"/>
</dbReference>